<reference evidence="4" key="1">
    <citation type="submission" date="2015-12" db="EMBL/GenBank/DDBJ databases">
        <title>Complete genome sequences of two moderately thermophilic Paenibacillus species.</title>
        <authorList>
            <person name="Butler R.III."/>
            <person name="Wang J."/>
            <person name="Stark B.C."/>
            <person name="Pombert J.-F."/>
        </authorList>
    </citation>
    <scope>NUCLEOTIDE SEQUENCE [LARGE SCALE GENOMIC DNA]</scope>
    <source>
        <strain evidence="4">32O-Y</strain>
    </source>
</reference>
<dbReference type="Pfam" id="PF13458">
    <property type="entry name" value="Peripla_BP_6"/>
    <property type="match status" value="1"/>
</dbReference>
<dbReference type="SUPFAM" id="SSF53822">
    <property type="entry name" value="Periplasmic binding protein-like I"/>
    <property type="match status" value="1"/>
</dbReference>
<dbReference type="InterPro" id="IPR028082">
    <property type="entry name" value="Peripla_BP_I"/>
</dbReference>
<name>A0A0U2VHR1_9BACL</name>
<dbReference type="InterPro" id="IPR028081">
    <property type="entry name" value="Leu-bd"/>
</dbReference>
<keyword evidence="2" id="KW-0732">Signal</keyword>
<keyword evidence="4" id="KW-1185">Reference proteome</keyword>
<dbReference type="Proteomes" id="UP000061660">
    <property type="component" value="Chromosome"/>
</dbReference>
<dbReference type="OrthoDB" id="9783240at2"/>
<dbReference type="EMBL" id="CP013652">
    <property type="protein sequence ID" value="ALS22979.1"/>
    <property type="molecule type" value="Genomic_DNA"/>
</dbReference>
<evidence type="ECO:0000256" key="2">
    <source>
        <dbReference type="ARBA" id="ARBA00022729"/>
    </source>
</evidence>
<comment type="similarity">
    <text evidence="1">Belongs to the leucine-binding protein family.</text>
</comment>
<dbReference type="PANTHER" id="PTHR30483">
    <property type="entry name" value="LEUCINE-SPECIFIC-BINDING PROTEIN"/>
    <property type="match status" value="1"/>
</dbReference>
<protein>
    <submittedName>
        <fullName evidence="3">Periplasmic binding protein</fullName>
    </submittedName>
</protein>
<dbReference type="AlphaFoldDB" id="A0A0U2VHR1"/>
<dbReference type="PROSITE" id="PS51257">
    <property type="entry name" value="PROKAR_LIPOPROTEIN"/>
    <property type="match status" value="1"/>
</dbReference>
<evidence type="ECO:0000313" key="4">
    <source>
        <dbReference type="Proteomes" id="UP000061660"/>
    </source>
</evidence>
<proteinExistence type="inferred from homology"/>
<sequence precursor="true">MRKVSLTLSVMMVFVVVLLAACAGNQTSSPASAPNKSGEAAKTDAKNPIVLGSTMAMTGGAGFLGSSMKEVFDMVAKQVNAEGGINGRELKLIYYDDENNPEKAVQNAQKLIKKDGAKIILGPSTAQTSGAIQSVADKNKVIMFSLSPTYTAPGNSFGFVTSLKQDAFHEIPHEWYKQKGIKKVGLIATTDTSGNISAKIIEAMNKKDGIEYVIERMGLQDIDVTPQLTRLKSAGIEALEIVGPGAPPAIAIKNAGQIGLDIPLILNASQVSYAFANSIKDYIPEQLYFAGTAPIAWKGLSEQNPLKPLMVKFADDFKKEYNKEIDHVTAIGYDSILTVIEAIKKAGSDDPEAVKHALETQFNNFIVTTAVVNYTPEDHQGTTNDGAVMLKLDPDLSWHVEWEPKFWEKK</sequence>
<organism evidence="3 4">
    <name type="scientific">Paenibacillus naphthalenovorans</name>
    <dbReference type="NCBI Taxonomy" id="162209"/>
    <lineage>
        <taxon>Bacteria</taxon>
        <taxon>Bacillati</taxon>
        <taxon>Bacillota</taxon>
        <taxon>Bacilli</taxon>
        <taxon>Bacillales</taxon>
        <taxon>Paenibacillaceae</taxon>
        <taxon>Paenibacillus</taxon>
    </lineage>
</organism>
<evidence type="ECO:0000313" key="3">
    <source>
        <dbReference type="EMBL" id="ALS22979.1"/>
    </source>
</evidence>
<gene>
    <name evidence="3" type="ORF">IJ22_26060</name>
</gene>
<dbReference type="PATRIC" id="fig|162209.4.peg.2775"/>
<dbReference type="InterPro" id="IPR051010">
    <property type="entry name" value="BCAA_transport"/>
</dbReference>
<dbReference type="STRING" id="162209.IJ22_26060"/>
<dbReference type="KEGG" id="pnp:IJ22_26060"/>
<dbReference type="PANTHER" id="PTHR30483:SF38">
    <property type="entry name" value="BLR7848 PROTEIN"/>
    <property type="match status" value="1"/>
</dbReference>
<evidence type="ECO:0000256" key="1">
    <source>
        <dbReference type="ARBA" id="ARBA00010062"/>
    </source>
</evidence>
<reference evidence="3 4" key="2">
    <citation type="journal article" date="2016" name="Genome Announc.">
        <title>Complete Genome Sequences of Two Interactive Moderate Thermophiles, Paenibacillus napthalenovorans 32O-Y and Paenibacillus sp. 32O-W.</title>
        <authorList>
            <person name="Butler R.R.III."/>
            <person name="Wang J."/>
            <person name="Stark B.C."/>
            <person name="Pombert J.F."/>
        </authorList>
    </citation>
    <scope>NUCLEOTIDE SEQUENCE [LARGE SCALE GENOMIC DNA]</scope>
    <source>
        <strain evidence="3 4">32O-Y</strain>
    </source>
</reference>
<accession>A0A0U2VHR1</accession>
<dbReference type="Gene3D" id="3.40.50.2300">
    <property type="match status" value="2"/>
</dbReference>